<proteinExistence type="predicted"/>
<dbReference type="UniPathway" id="UPA00196"/>
<evidence type="ECO:0000256" key="7">
    <source>
        <dbReference type="ARBA" id="ARBA00022824"/>
    </source>
</evidence>
<accession>A0A8J3VG43</accession>
<evidence type="ECO:0000256" key="9">
    <source>
        <dbReference type="ARBA" id="ARBA00023136"/>
    </source>
</evidence>
<evidence type="ECO:0000256" key="11">
    <source>
        <dbReference type="SAM" id="Phobius"/>
    </source>
</evidence>
<sequence>MSLWRRAGGLRFAGMVVLTAVLLRALQLLLVAALTIDGERVVDRLLIWDGDWFLNVAMHGYPDGYSYDDDGVRVGNGFAFFPLFPALVRGVIALGVQPGYASLLVAGVAGLVAALLIYLLGVAIWSRPVGMMLMVLVCTQPMAVVLNMGYTESLFLALVAGTMLAAYQRLWWLAALTGVAAGLTRPTGVAVGLALAVAAFLLWRMEKAQGLPAQLAAPIIPTRSQAAAAPGAGAEPGSPGGGSGQTLAAGFSRETFTSRLSAPAASSSGRADDDDDYDDDDDDESASEARGAVAGVARGALTRGTGQWRVLGAGAPDTPSAVGRASAGPARPGGAGATLGAPSGGFGTPTGEWRALGLPGEGAVGGLLSLAAERTGSGAASKVIATRKATFAAKGRVTRAELVQAWVAAALTLLAGPVFVLWVGWRVGEWDAWFKVQTAGWGSTFDGGASVATFLLETLRGVNGMVEMVTAWLILGTFVLCLVAIVERVWVPLIVYGFVAMGLVIGQAGYWHSKPRLLVPVLLLACIPLARALAAAPRRTAIAVLALWSAFGLWFGAYMISIWPFTI</sequence>
<keyword evidence="8 11" id="KW-1133">Transmembrane helix</keyword>
<dbReference type="PANTHER" id="PTHR12468:SF2">
    <property type="entry name" value="GPI MANNOSYLTRANSFERASE 2"/>
    <property type="match status" value="1"/>
</dbReference>
<keyword evidence="6 11" id="KW-0812">Transmembrane</keyword>
<feature type="transmembrane region" description="Helical" evidence="11">
    <location>
        <begin position="103"/>
        <end position="125"/>
    </location>
</feature>
<dbReference type="PANTHER" id="PTHR12468">
    <property type="entry name" value="GPI MANNOSYLTRANSFERASE 2"/>
    <property type="match status" value="1"/>
</dbReference>
<gene>
    <name evidence="12" type="ORF">Rhe02_25350</name>
</gene>
<dbReference type="Proteomes" id="UP000612899">
    <property type="component" value="Unassembled WGS sequence"/>
</dbReference>
<dbReference type="GO" id="GO:0006506">
    <property type="term" value="P:GPI anchor biosynthetic process"/>
    <property type="evidence" value="ECO:0007669"/>
    <property type="project" value="UniProtKB-UniPathway"/>
</dbReference>
<dbReference type="RefSeq" id="WP_203908355.1">
    <property type="nucleotide sequence ID" value="NZ_BONY01000013.1"/>
</dbReference>
<comment type="pathway">
    <text evidence="2">Glycolipid biosynthesis; glycosylphosphatidylinositol-anchor biosynthesis.</text>
</comment>
<evidence type="ECO:0000256" key="1">
    <source>
        <dbReference type="ARBA" id="ARBA00004477"/>
    </source>
</evidence>
<protein>
    <recommendedName>
        <fullName evidence="14">Glycosyltransferase RgtA/B/C/D-like domain-containing protein</fullName>
    </recommendedName>
</protein>
<feature type="transmembrane region" description="Helical" evidence="11">
    <location>
        <begin position="517"/>
        <end position="534"/>
    </location>
</feature>
<feature type="compositionally biased region" description="Low complexity" evidence="10">
    <location>
        <begin position="319"/>
        <end position="330"/>
    </location>
</feature>
<name>A0A8J3VG43_9ACTN</name>
<dbReference type="GO" id="GO:0004376">
    <property type="term" value="F:GPI mannosyltransferase activity"/>
    <property type="evidence" value="ECO:0007669"/>
    <property type="project" value="InterPro"/>
</dbReference>
<keyword evidence="3" id="KW-0337">GPI-anchor biosynthesis</keyword>
<feature type="transmembrane region" description="Helical" evidence="11">
    <location>
        <begin position="403"/>
        <end position="425"/>
    </location>
</feature>
<feature type="region of interest" description="Disordered" evidence="10">
    <location>
        <begin position="227"/>
        <end position="350"/>
    </location>
</feature>
<feature type="transmembrane region" description="Helical" evidence="11">
    <location>
        <begin position="77"/>
        <end position="96"/>
    </location>
</feature>
<feature type="compositionally biased region" description="Low complexity" evidence="10">
    <location>
        <begin position="227"/>
        <end position="237"/>
    </location>
</feature>
<feature type="transmembrane region" description="Helical" evidence="11">
    <location>
        <begin position="541"/>
        <end position="565"/>
    </location>
</feature>
<keyword evidence="5" id="KW-0808">Transferase</keyword>
<feature type="transmembrane region" description="Helical" evidence="11">
    <location>
        <begin position="155"/>
        <end position="174"/>
    </location>
</feature>
<evidence type="ECO:0000256" key="4">
    <source>
        <dbReference type="ARBA" id="ARBA00022676"/>
    </source>
</evidence>
<evidence type="ECO:0000256" key="3">
    <source>
        <dbReference type="ARBA" id="ARBA00022502"/>
    </source>
</evidence>
<dbReference type="GO" id="GO:0000009">
    <property type="term" value="F:alpha-1,6-mannosyltransferase activity"/>
    <property type="evidence" value="ECO:0007669"/>
    <property type="project" value="InterPro"/>
</dbReference>
<keyword evidence="9 11" id="KW-0472">Membrane</keyword>
<keyword evidence="13" id="KW-1185">Reference proteome</keyword>
<dbReference type="InterPro" id="IPR007315">
    <property type="entry name" value="PIG-V/Gpi18"/>
</dbReference>
<evidence type="ECO:0008006" key="14">
    <source>
        <dbReference type="Google" id="ProtNLM"/>
    </source>
</evidence>
<comment type="caution">
    <text evidence="12">The sequence shown here is derived from an EMBL/GenBank/DDBJ whole genome shotgun (WGS) entry which is preliminary data.</text>
</comment>
<dbReference type="AlphaFoldDB" id="A0A8J3VG43"/>
<feature type="transmembrane region" description="Helical" evidence="11">
    <location>
        <begin position="131"/>
        <end position="148"/>
    </location>
</feature>
<evidence type="ECO:0000256" key="6">
    <source>
        <dbReference type="ARBA" id="ARBA00022692"/>
    </source>
</evidence>
<evidence type="ECO:0000313" key="13">
    <source>
        <dbReference type="Proteomes" id="UP000612899"/>
    </source>
</evidence>
<keyword evidence="7" id="KW-0256">Endoplasmic reticulum</keyword>
<feature type="compositionally biased region" description="Acidic residues" evidence="10">
    <location>
        <begin position="272"/>
        <end position="286"/>
    </location>
</feature>
<evidence type="ECO:0000313" key="12">
    <source>
        <dbReference type="EMBL" id="GIH04468.1"/>
    </source>
</evidence>
<organism evidence="12 13">
    <name type="scientific">Rhizocola hellebori</name>
    <dbReference type="NCBI Taxonomy" id="1392758"/>
    <lineage>
        <taxon>Bacteria</taxon>
        <taxon>Bacillati</taxon>
        <taxon>Actinomycetota</taxon>
        <taxon>Actinomycetes</taxon>
        <taxon>Micromonosporales</taxon>
        <taxon>Micromonosporaceae</taxon>
        <taxon>Rhizocola</taxon>
    </lineage>
</organism>
<feature type="transmembrane region" description="Helical" evidence="11">
    <location>
        <begin position="186"/>
        <end position="203"/>
    </location>
</feature>
<dbReference type="EMBL" id="BONY01000013">
    <property type="protein sequence ID" value="GIH04468.1"/>
    <property type="molecule type" value="Genomic_DNA"/>
</dbReference>
<feature type="transmembrane region" description="Helical" evidence="11">
    <location>
        <begin position="469"/>
        <end position="486"/>
    </location>
</feature>
<feature type="transmembrane region" description="Helical" evidence="11">
    <location>
        <begin position="12"/>
        <end position="36"/>
    </location>
</feature>
<evidence type="ECO:0000256" key="5">
    <source>
        <dbReference type="ARBA" id="ARBA00022679"/>
    </source>
</evidence>
<evidence type="ECO:0000256" key="10">
    <source>
        <dbReference type="SAM" id="MobiDB-lite"/>
    </source>
</evidence>
<evidence type="ECO:0000256" key="8">
    <source>
        <dbReference type="ARBA" id="ARBA00022989"/>
    </source>
</evidence>
<feature type="transmembrane region" description="Helical" evidence="11">
    <location>
        <begin position="493"/>
        <end position="511"/>
    </location>
</feature>
<evidence type="ECO:0000256" key="2">
    <source>
        <dbReference type="ARBA" id="ARBA00004687"/>
    </source>
</evidence>
<keyword evidence="4" id="KW-0328">Glycosyltransferase</keyword>
<dbReference type="GO" id="GO:0016020">
    <property type="term" value="C:membrane"/>
    <property type="evidence" value="ECO:0007669"/>
    <property type="project" value="GOC"/>
</dbReference>
<reference evidence="12" key="1">
    <citation type="submission" date="2021-01" db="EMBL/GenBank/DDBJ databases">
        <title>Whole genome shotgun sequence of Rhizocola hellebori NBRC 109834.</title>
        <authorList>
            <person name="Komaki H."/>
            <person name="Tamura T."/>
        </authorList>
    </citation>
    <scope>NUCLEOTIDE SEQUENCE</scope>
    <source>
        <strain evidence="12">NBRC 109834</strain>
    </source>
</reference>
<feature type="compositionally biased region" description="Gly residues" evidence="10">
    <location>
        <begin position="331"/>
        <end position="348"/>
    </location>
</feature>
<feature type="compositionally biased region" description="Low complexity" evidence="10">
    <location>
        <begin position="288"/>
        <end position="300"/>
    </location>
</feature>
<comment type="subcellular location">
    <subcellularLocation>
        <location evidence="1">Endoplasmic reticulum membrane</location>
        <topology evidence="1">Multi-pass membrane protein</topology>
    </subcellularLocation>
</comment>